<dbReference type="Gene3D" id="3.20.20.70">
    <property type="entry name" value="Aldolase class I"/>
    <property type="match status" value="1"/>
</dbReference>
<protein>
    <recommendedName>
        <fullName evidence="3">3-keto-5-aminohexanoate cleavage protein</fullName>
    </recommendedName>
</protein>
<evidence type="ECO:0008006" key="3">
    <source>
        <dbReference type="Google" id="ProtNLM"/>
    </source>
</evidence>
<accession>A0A917IYJ8</accession>
<dbReference type="InterPro" id="IPR008567">
    <property type="entry name" value="BKACE"/>
</dbReference>
<dbReference type="EMBL" id="BMDC01000004">
    <property type="protein sequence ID" value="GGH65524.1"/>
    <property type="molecule type" value="Genomic_DNA"/>
</dbReference>
<name>A0A917IYJ8_9MICC</name>
<proteinExistence type="predicted"/>
<dbReference type="PANTHER" id="PTHR37418:SF1">
    <property type="entry name" value="3-KETO-5-AMINOHEXANOATE CLEAVAGE PROTEIN"/>
    <property type="match status" value="1"/>
</dbReference>
<dbReference type="GO" id="GO:0043720">
    <property type="term" value="F:3-keto-5-aminohexanoate cleavage activity"/>
    <property type="evidence" value="ECO:0007669"/>
    <property type="project" value="InterPro"/>
</dbReference>
<sequence length="239" mass="25938">MLKVCPNGARELGEHPALSSNPETAAKDCAEAVLTGAQEIHVHPKNRQGKDSLEAHDVDLWVATFRQHCPGVPLGITTGEWAAPDLNHRLNLIDSWNELPDFASVNWHESGADRLAARLLERGIGVEAGIWHEEGLASWSASPLRAHCFRVLVEVQDMPPNLAESSGRYLVEGVQSLEPTATVLLHGEEESTWSMVSLAGRLGLDSRIGLEDCLHLPDGRTATGNAELVETALQLMRAS</sequence>
<dbReference type="AlphaFoldDB" id="A0A917IYJ8"/>
<dbReference type="InterPro" id="IPR013785">
    <property type="entry name" value="Aldolase_TIM"/>
</dbReference>
<organism evidence="1 2">
    <name type="scientific">Rothia aerolata</name>
    <dbReference type="NCBI Taxonomy" id="1812262"/>
    <lineage>
        <taxon>Bacteria</taxon>
        <taxon>Bacillati</taxon>
        <taxon>Actinomycetota</taxon>
        <taxon>Actinomycetes</taxon>
        <taxon>Micrococcales</taxon>
        <taxon>Micrococcaceae</taxon>
        <taxon>Rothia</taxon>
    </lineage>
</organism>
<dbReference type="Proteomes" id="UP000600171">
    <property type="component" value="Unassembled WGS sequence"/>
</dbReference>
<evidence type="ECO:0000313" key="1">
    <source>
        <dbReference type="EMBL" id="GGH65524.1"/>
    </source>
</evidence>
<reference evidence="1 2" key="1">
    <citation type="journal article" date="2014" name="Int. J. Syst. Evol. Microbiol.">
        <title>Complete genome sequence of Corynebacterium casei LMG S-19264T (=DSM 44701T), isolated from a smear-ripened cheese.</title>
        <authorList>
            <consortium name="US DOE Joint Genome Institute (JGI-PGF)"/>
            <person name="Walter F."/>
            <person name="Albersmeier A."/>
            <person name="Kalinowski J."/>
            <person name="Ruckert C."/>
        </authorList>
    </citation>
    <scope>NUCLEOTIDE SEQUENCE [LARGE SCALE GENOMIC DNA]</scope>
    <source>
        <strain evidence="1 2">CCM 8669</strain>
    </source>
</reference>
<keyword evidence="2" id="KW-1185">Reference proteome</keyword>
<dbReference type="RefSeq" id="WP_188360135.1">
    <property type="nucleotide sequence ID" value="NZ_BMDC01000004.1"/>
</dbReference>
<dbReference type="Pfam" id="PF05853">
    <property type="entry name" value="BKACE"/>
    <property type="match status" value="1"/>
</dbReference>
<comment type="caution">
    <text evidence="1">The sequence shown here is derived from an EMBL/GenBank/DDBJ whole genome shotgun (WGS) entry which is preliminary data.</text>
</comment>
<dbReference type="PANTHER" id="PTHR37418">
    <property type="entry name" value="3-KETO-5-AMINOHEXANOATE CLEAVAGE ENZYME-RELATED"/>
    <property type="match status" value="1"/>
</dbReference>
<evidence type="ECO:0000313" key="2">
    <source>
        <dbReference type="Proteomes" id="UP000600171"/>
    </source>
</evidence>
<gene>
    <name evidence="1" type="ORF">GCM10007359_18840</name>
</gene>